<reference evidence="2 3" key="1">
    <citation type="journal article" date="2016" name="Proc. Natl. Acad. Sci. U.S.A.">
        <title>Comparative genomics of biotechnologically important yeasts.</title>
        <authorList>
            <person name="Riley R."/>
            <person name="Haridas S."/>
            <person name="Wolfe K.H."/>
            <person name="Lopes M.R."/>
            <person name="Hittinger C.T."/>
            <person name="Goeker M."/>
            <person name="Salamov A.A."/>
            <person name="Wisecaver J.H."/>
            <person name="Long T.M."/>
            <person name="Calvey C.H."/>
            <person name="Aerts A.L."/>
            <person name="Barry K.W."/>
            <person name="Choi C."/>
            <person name="Clum A."/>
            <person name="Coughlan A.Y."/>
            <person name="Deshpande S."/>
            <person name="Douglass A.P."/>
            <person name="Hanson S.J."/>
            <person name="Klenk H.-P."/>
            <person name="LaButti K.M."/>
            <person name="Lapidus A."/>
            <person name="Lindquist E.A."/>
            <person name="Lipzen A.M."/>
            <person name="Meier-Kolthoff J.P."/>
            <person name="Ohm R.A."/>
            <person name="Otillar R.P."/>
            <person name="Pangilinan J.L."/>
            <person name="Peng Y."/>
            <person name="Rokas A."/>
            <person name="Rosa C.A."/>
            <person name="Scheuner C."/>
            <person name="Sibirny A.A."/>
            <person name="Slot J.C."/>
            <person name="Stielow J.B."/>
            <person name="Sun H."/>
            <person name="Kurtzman C.P."/>
            <person name="Blackwell M."/>
            <person name="Grigoriev I.V."/>
            <person name="Jeffries T.W."/>
        </authorList>
    </citation>
    <scope>NUCLEOTIDE SEQUENCE [LARGE SCALE GENOMIC DNA]</scope>
    <source>
        <strain evidence="2 3">DSM 6958</strain>
    </source>
</reference>
<dbReference type="InterPro" id="IPR050310">
    <property type="entry name" value="VPS10-sortilin"/>
</dbReference>
<dbReference type="GO" id="GO:0005794">
    <property type="term" value="C:Golgi apparatus"/>
    <property type="evidence" value="ECO:0007669"/>
    <property type="project" value="TreeGrafter"/>
</dbReference>
<dbReference type="AlphaFoldDB" id="A0A1E3PCY7"/>
<proteinExistence type="predicted"/>
<dbReference type="EMBL" id="KV454415">
    <property type="protein sequence ID" value="ODQ63299.1"/>
    <property type="molecule type" value="Genomic_DNA"/>
</dbReference>
<organism evidence="2 3">
    <name type="scientific">Nadsonia fulvescens var. elongata DSM 6958</name>
    <dbReference type="NCBI Taxonomy" id="857566"/>
    <lineage>
        <taxon>Eukaryota</taxon>
        <taxon>Fungi</taxon>
        <taxon>Dikarya</taxon>
        <taxon>Ascomycota</taxon>
        <taxon>Saccharomycotina</taxon>
        <taxon>Dipodascomycetes</taxon>
        <taxon>Dipodascales</taxon>
        <taxon>Dipodascales incertae sedis</taxon>
        <taxon>Nadsonia</taxon>
    </lineage>
</organism>
<dbReference type="PANTHER" id="PTHR12106">
    <property type="entry name" value="SORTILIN RELATED"/>
    <property type="match status" value="1"/>
</dbReference>
<gene>
    <name evidence="2" type="ORF">NADFUDRAFT_72073</name>
</gene>
<accession>A0A1E3PCY7</accession>
<evidence type="ECO:0000313" key="3">
    <source>
        <dbReference type="Proteomes" id="UP000095009"/>
    </source>
</evidence>
<dbReference type="PANTHER" id="PTHR12106:SF27">
    <property type="entry name" value="SORTILIN-RELATED RECEPTOR"/>
    <property type="match status" value="1"/>
</dbReference>
<protein>
    <recommendedName>
        <fullName evidence="1">Sortilin C-terminal domain-containing protein</fullName>
    </recommendedName>
</protein>
<sequence>MVDSIAINFEGVYDKVYNPDLDFEKWYVRYDDYGNPGCLMGHKQYFWWKKLDSRCVVGNLYTEPIAIEENCSCTDEDYECDPDFTLDATSK</sequence>
<evidence type="ECO:0000313" key="2">
    <source>
        <dbReference type="EMBL" id="ODQ63299.1"/>
    </source>
</evidence>
<dbReference type="STRING" id="857566.A0A1E3PCY7"/>
<dbReference type="GO" id="GO:0006892">
    <property type="term" value="P:post-Golgi vesicle-mediated transport"/>
    <property type="evidence" value="ECO:0007669"/>
    <property type="project" value="TreeGrafter"/>
</dbReference>
<dbReference type="Proteomes" id="UP000095009">
    <property type="component" value="Unassembled WGS sequence"/>
</dbReference>
<keyword evidence="3" id="KW-1185">Reference proteome</keyword>
<feature type="domain" description="Sortilin C-terminal" evidence="1">
    <location>
        <begin position="5"/>
        <end position="89"/>
    </location>
</feature>
<dbReference type="GO" id="GO:0016020">
    <property type="term" value="C:membrane"/>
    <property type="evidence" value="ECO:0007669"/>
    <property type="project" value="TreeGrafter"/>
</dbReference>
<dbReference type="OrthoDB" id="443634at2759"/>
<evidence type="ECO:0000259" key="1">
    <source>
        <dbReference type="Pfam" id="PF15901"/>
    </source>
</evidence>
<name>A0A1E3PCY7_9ASCO</name>
<dbReference type="Gene3D" id="2.10.70.80">
    <property type="match status" value="1"/>
</dbReference>
<dbReference type="InterPro" id="IPR031777">
    <property type="entry name" value="Sortilin_C"/>
</dbReference>
<dbReference type="Pfam" id="PF15901">
    <property type="entry name" value="Sortilin_C"/>
    <property type="match status" value="1"/>
</dbReference>